<name>A0A7S1YES4_9STRA</name>
<proteinExistence type="predicted"/>
<evidence type="ECO:0000313" key="2">
    <source>
        <dbReference type="EMBL" id="CAD9294847.1"/>
    </source>
</evidence>
<gene>
    <name evidence="2" type="ORF">GOCE00092_LOCUS18717</name>
</gene>
<accession>A0A7S1YES4</accession>
<dbReference type="EMBL" id="HBGK01036137">
    <property type="protein sequence ID" value="CAD9294847.1"/>
    <property type="molecule type" value="Transcribed_RNA"/>
</dbReference>
<organism evidence="2">
    <name type="scientific">Grammatophora oceanica</name>
    <dbReference type="NCBI Taxonomy" id="210454"/>
    <lineage>
        <taxon>Eukaryota</taxon>
        <taxon>Sar</taxon>
        <taxon>Stramenopiles</taxon>
        <taxon>Ochrophyta</taxon>
        <taxon>Bacillariophyta</taxon>
        <taxon>Fragilariophyceae</taxon>
        <taxon>Fragilariophycidae</taxon>
        <taxon>Rhabdonematales</taxon>
        <taxon>Grammatophoraceae</taxon>
        <taxon>Grammatophora</taxon>
    </lineage>
</organism>
<reference evidence="2" key="1">
    <citation type="submission" date="2021-01" db="EMBL/GenBank/DDBJ databases">
        <authorList>
            <person name="Corre E."/>
            <person name="Pelletier E."/>
            <person name="Niang G."/>
            <person name="Scheremetjew M."/>
            <person name="Finn R."/>
            <person name="Kale V."/>
            <person name="Holt S."/>
            <person name="Cochrane G."/>
            <person name="Meng A."/>
            <person name="Brown T."/>
            <person name="Cohen L."/>
        </authorList>
    </citation>
    <scope>NUCLEOTIDE SEQUENCE</scope>
    <source>
        <strain evidence="2">CCMP 410</strain>
    </source>
</reference>
<sequence>MIDTFSPTAPAGTRGLTMTNTQLGAQSLFIAGGGTINTFSVPTSHLLGKTYNYIGSLDDRLSNVHPASVPHSLADQFICTLVPKADAVALKLPITDPGPDNFARVDGPGGPDPTRFPGFTTATSLDEYPVLVAIPVVCMTTYGSKYPIGVKATDAVLAETTPYIKVWIKAVSWVMVHNNGKSLHTNNNYFDFATEFWRERPFPGSPTGRGNQRDELYQTLPAMQSGVSDP</sequence>
<dbReference type="AlphaFoldDB" id="A0A7S1YES4"/>
<protein>
    <submittedName>
        <fullName evidence="2">Uncharacterized protein</fullName>
    </submittedName>
</protein>
<feature type="region of interest" description="Disordered" evidence="1">
    <location>
        <begin position="201"/>
        <end position="230"/>
    </location>
</feature>
<evidence type="ECO:0000256" key="1">
    <source>
        <dbReference type="SAM" id="MobiDB-lite"/>
    </source>
</evidence>
<feature type="compositionally biased region" description="Polar residues" evidence="1">
    <location>
        <begin position="221"/>
        <end position="230"/>
    </location>
</feature>